<dbReference type="Pfam" id="PF00028">
    <property type="entry name" value="Cadherin"/>
    <property type="match status" value="1"/>
</dbReference>
<feature type="signal peptide" evidence="6">
    <location>
        <begin position="1"/>
        <end position="17"/>
    </location>
</feature>
<feature type="domain" description="Cadherin" evidence="7">
    <location>
        <begin position="423"/>
        <end position="498"/>
    </location>
</feature>
<evidence type="ECO:0000256" key="5">
    <source>
        <dbReference type="SAM" id="Phobius"/>
    </source>
</evidence>
<gene>
    <name evidence="8" type="ORF">CHS0354_003759</name>
</gene>
<protein>
    <recommendedName>
        <fullName evidence="7">Cadherin domain-containing protein</fullName>
    </recommendedName>
</protein>
<feature type="domain" description="Cadherin" evidence="7">
    <location>
        <begin position="707"/>
        <end position="813"/>
    </location>
</feature>
<reference evidence="8" key="2">
    <citation type="journal article" date="2021" name="Genome Biol. Evol.">
        <title>Developing a high-quality reference genome for a parasitic bivalve with doubly uniparental inheritance (Bivalvia: Unionida).</title>
        <authorList>
            <person name="Smith C.H."/>
        </authorList>
    </citation>
    <scope>NUCLEOTIDE SEQUENCE</scope>
    <source>
        <strain evidence="8">CHS0354</strain>
        <tissue evidence="8">Mantle</tissue>
    </source>
</reference>
<dbReference type="SUPFAM" id="SSF49313">
    <property type="entry name" value="Cadherin-like"/>
    <property type="match status" value="4"/>
</dbReference>
<evidence type="ECO:0000313" key="8">
    <source>
        <dbReference type="EMBL" id="KAK3592243.1"/>
    </source>
</evidence>
<feature type="domain" description="Cadherin" evidence="7">
    <location>
        <begin position="501"/>
        <end position="601"/>
    </location>
</feature>
<evidence type="ECO:0000256" key="1">
    <source>
        <dbReference type="ARBA" id="ARBA00022692"/>
    </source>
</evidence>
<keyword evidence="6" id="KW-0732">Signal</keyword>
<dbReference type="GO" id="GO:0007156">
    <property type="term" value="P:homophilic cell adhesion via plasma membrane adhesion molecules"/>
    <property type="evidence" value="ECO:0007669"/>
    <property type="project" value="InterPro"/>
</dbReference>
<dbReference type="PRINTS" id="PR00205">
    <property type="entry name" value="CADHERIN"/>
</dbReference>
<reference evidence="8" key="1">
    <citation type="journal article" date="2021" name="Genome Biol. Evol.">
        <title>A High-Quality Reference Genome for a Parasitic Bivalve with Doubly Uniparental Inheritance (Bivalvia: Unionida).</title>
        <authorList>
            <person name="Smith C.H."/>
        </authorList>
    </citation>
    <scope>NUCLEOTIDE SEQUENCE</scope>
    <source>
        <strain evidence="8">CHS0354</strain>
    </source>
</reference>
<feature type="region of interest" description="Disordered" evidence="4">
    <location>
        <begin position="885"/>
        <end position="930"/>
    </location>
</feature>
<dbReference type="Gene3D" id="2.60.40.60">
    <property type="entry name" value="Cadherins"/>
    <property type="match status" value="5"/>
</dbReference>
<keyword evidence="1 5" id="KW-0812">Transmembrane</keyword>
<feature type="chain" id="PRO_5042043364" description="Cadherin domain-containing protein" evidence="6">
    <location>
        <begin position="18"/>
        <end position="992"/>
    </location>
</feature>
<reference evidence="8" key="3">
    <citation type="submission" date="2023-05" db="EMBL/GenBank/DDBJ databases">
        <authorList>
            <person name="Smith C.H."/>
        </authorList>
    </citation>
    <scope>NUCLEOTIDE SEQUENCE</scope>
    <source>
        <strain evidence="8">CHS0354</strain>
        <tissue evidence="8">Mantle</tissue>
    </source>
</reference>
<proteinExistence type="predicted"/>
<sequence length="992" mass="108644">MEMILFKFLLFVSYLYGCHYIGVSSTAPFMDCTAIGYIGMKYPKDIGNQPLGADRGKNYLLVDPDKTFPCCGVIEEWDAYIEQAGTIVFEIWRPSSGNKFQRVGSNNVTVAGKGEIPLTVQTGARHTVYPGDCIGWYTETHDMVAYKLGNGGEATTVKYFMQSQTPSESDMILDWTSAKTENKYTYAIRARYGVNGAPRFLNLDADIKVTPPIDIGYAIYTVNATDDDISDITITQLIYNCITKSSYFSFNNTNKKVTVIANLSSKVGYECLTFTVQDICQNTDTGQLCITIHNDPPSVNCNPQTASVVESTSGNINITTLNVNDTNGDTVTCSIFGTSPTGSQFRLQQNSGVYMIYTNANPNFRVAANDQYGIHITCTDGKTSTSVICGVKILPSPRPNITNLPNSVTLNTSNIKSYDFFNVNVSDPDSTNFIYSLTCVPTKCPFAITSSGVIQLTENLENHSIERYNVFITATDGYSQVTDTLTVTISGINYAPVLRNLPQASKLMVPENTAISTSTFQVMAFDINNDSLNFNLVLSPANVAYFSIDNSSGIISTSADLDFETMTSKTFTLTVSVTDGKLSASSTLVVQVLDVNERPSFEQSAYIIQTNESVAGSRLPDPRFNVRESDAGDYVKFSQDCGAYTGYLRMDANSGQLNFAVDYDLDGAGLPALINCTVNATDKSGLIATAYLSIIINEINDHRPIFTYPSYTFYAYIDSTAGLLLGNISATDADNGTNGMFYFSTNQNGLSKLYFDVSPTGQVILLSNLNEVLAGTKLQFTVLATDIGSPPLIGSTFITVIILEGSTTTAPMTTTKYKTFFRDEGNIAWFSLAMITGLAVMAITAFICARYICNWPSNFDPLNTCTTNFRKLEFCKDSRIYHNTEHKPKVSSRGKITKPRSPPRKRLPSAASVQMRSSPTPPRRSMMVTPHANSAQTRELTTGASSVQMWFSPTPPIRSILITPQAANAQMRVMITEPRLKPGDSNVNKYDL</sequence>
<dbReference type="InterPro" id="IPR002126">
    <property type="entry name" value="Cadherin-like_dom"/>
</dbReference>
<dbReference type="EMBL" id="JAEAOA010000293">
    <property type="protein sequence ID" value="KAK3592243.1"/>
    <property type="molecule type" value="Genomic_DNA"/>
</dbReference>
<dbReference type="InterPro" id="IPR015919">
    <property type="entry name" value="Cadherin-like_sf"/>
</dbReference>
<keyword evidence="3" id="KW-0106">Calcium</keyword>
<evidence type="ECO:0000259" key="7">
    <source>
        <dbReference type="PROSITE" id="PS50268"/>
    </source>
</evidence>
<evidence type="ECO:0000256" key="6">
    <source>
        <dbReference type="SAM" id="SignalP"/>
    </source>
</evidence>
<dbReference type="PANTHER" id="PTHR24026:SF126">
    <property type="entry name" value="PROTOCADHERIN FAT 4"/>
    <property type="match status" value="1"/>
</dbReference>
<dbReference type="PANTHER" id="PTHR24026">
    <property type="entry name" value="FAT ATYPICAL CADHERIN-RELATED"/>
    <property type="match status" value="1"/>
</dbReference>
<dbReference type="AlphaFoldDB" id="A0AAE0VVJ6"/>
<dbReference type="GO" id="GO:0005509">
    <property type="term" value="F:calcium ion binding"/>
    <property type="evidence" value="ECO:0007669"/>
    <property type="project" value="UniProtKB-UniRule"/>
</dbReference>
<keyword evidence="5" id="KW-0472">Membrane</keyword>
<dbReference type="SMART" id="SM00112">
    <property type="entry name" value="CA"/>
    <property type="match status" value="5"/>
</dbReference>
<name>A0AAE0VVJ6_9BIVA</name>
<dbReference type="Proteomes" id="UP001195483">
    <property type="component" value="Unassembled WGS sequence"/>
</dbReference>
<dbReference type="PROSITE" id="PS50268">
    <property type="entry name" value="CADHERIN_2"/>
    <property type="match status" value="4"/>
</dbReference>
<feature type="compositionally biased region" description="Basic residues" evidence="4">
    <location>
        <begin position="889"/>
        <end position="907"/>
    </location>
</feature>
<feature type="transmembrane region" description="Helical" evidence="5">
    <location>
        <begin position="827"/>
        <end position="849"/>
    </location>
</feature>
<evidence type="ECO:0000256" key="3">
    <source>
        <dbReference type="PROSITE-ProRule" id="PRU00043"/>
    </source>
</evidence>
<evidence type="ECO:0000256" key="2">
    <source>
        <dbReference type="ARBA" id="ARBA00022989"/>
    </source>
</evidence>
<keyword evidence="2 5" id="KW-1133">Transmembrane helix</keyword>
<comment type="caution">
    <text evidence="8">The sequence shown here is derived from an EMBL/GenBank/DDBJ whole genome shotgun (WGS) entry which is preliminary data.</text>
</comment>
<feature type="domain" description="Cadherin" evidence="7">
    <location>
        <begin position="623"/>
        <end position="706"/>
    </location>
</feature>
<dbReference type="GO" id="GO:0005886">
    <property type="term" value="C:plasma membrane"/>
    <property type="evidence" value="ECO:0007669"/>
    <property type="project" value="UniProtKB-SubCell"/>
</dbReference>
<evidence type="ECO:0000313" key="9">
    <source>
        <dbReference type="Proteomes" id="UP001195483"/>
    </source>
</evidence>
<evidence type="ECO:0000256" key="4">
    <source>
        <dbReference type="SAM" id="MobiDB-lite"/>
    </source>
</evidence>
<dbReference type="CDD" id="cd11304">
    <property type="entry name" value="Cadherin_repeat"/>
    <property type="match status" value="3"/>
</dbReference>
<accession>A0AAE0VVJ6</accession>
<keyword evidence="9" id="KW-1185">Reference proteome</keyword>
<organism evidence="8 9">
    <name type="scientific">Potamilus streckersoni</name>
    <dbReference type="NCBI Taxonomy" id="2493646"/>
    <lineage>
        <taxon>Eukaryota</taxon>
        <taxon>Metazoa</taxon>
        <taxon>Spiralia</taxon>
        <taxon>Lophotrochozoa</taxon>
        <taxon>Mollusca</taxon>
        <taxon>Bivalvia</taxon>
        <taxon>Autobranchia</taxon>
        <taxon>Heteroconchia</taxon>
        <taxon>Palaeoheterodonta</taxon>
        <taxon>Unionida</taxon>
        <taxon>Unionoidea</taxon>
        <taxon>Unionidae</taxon>
        <taxon>Ambleminae</taxon>
        <taxon>Lampsilini</taxon>
        <taxon>Potamilus</taxon>
    </lineage>
</organism>